<sequence length="167" mass="17799">MPRGTFEEGPAAQETLRTLRAIRGEQDPGVARATEIVETPSGAPKVSRITEVPEVPGVAEEVETEHGDAFAHRVDGSGITTSAEAMSAIADALSFPDYFGHNLDALYDSLTDLEWLPAGEHLLVWTRSSVLREADPAAFEGIRSVLVDAVADDTPSPAYLSVLLPDS</sequence>
<dbReference type="InterPro" id="IPR035905">
    <property type="entry name" value="Barstar-like_sf"/>
</dbReference>
<name>A0A7W7VK35_9ACTN</name>
<dbReference type="SUPFAM" id="SSF52038">
    <property type="entry name" value="Barstar-related"/>
    <property type="match status" value="1"/>
</dbReference>
<accession>A0A7W7VK35</accession>
<proteinExistence type="inferred from homology"/>
<evidence type="ECO:0000256" key="1">
    <source>
        <dbReference type="ARBA" id="ARBA00006845"/>
    </source>
</evidence>
<evidence type="ECO:0000259" key="2">
    <source>
        <dbReference type="Pfam" id="PF01337"/>
    </source>
</evidence>
<dbReference type="InterPro" id="IPR000468">
    <property type="entry name" value="Barstar"/>
</dbReference>
<dbReference type="Gene3D" id="3.30.370.10">
    <property type="entry name" value="Barstar-like"/>
    <property type="match status" value="1"/>
</dbReference>
<keyword evidence="4" id="KW-1185">Reference proteome</keyword>
<dbReference type="AlphaFoldDB" id="A0A7W7VK35"/>
<dbReference type="EMBL" id="JACHJP010000001">
    <property type="protein sequence ID" value="MBB4913261.1"/>
    <property type="molecule type" value="Genomic_DNA"/>
</dbReference>
<dbReference type="Proteomes" id="UP000552644">
    <property type="component" value="Unassembled WGS sequence"/>
</dbReference>
<dbReference type="CDD" id="cd05141">
    <property type="entry name" value="Barstar_evA4336-like"/>
    <property type="match status" value="1"/>
</dbReference>
<feature type="domain" description="Barstar (barnase inhibitor)" evidence="2">
    <location>
        <begin position="71"/>
        <end position="151"/>
    </location>
</feature>
<protein>
    <submittedName>
        <fullName evidence="3">RNAse (Barnase) inhibitor barstar</fullName>
    </submittedName>
</protein>
<dbReference type="RefSeq" id="WP_221460284.1">
    <property type="nucleotide sequence ID" value="NZ_JACHJP010000001.1"/>
</dbReference>
<comment type="caution">
    <text evidence="3">The sequence shown here is derived from an EMBL/GenBank/DDBJ whole genome shotgun (WGS) entry which is preliminary data.</text>
</comment>
<gene>
    <name evidence="3" type="ORF">FHS44_000333</name>
</gene>
<reference evidence="3 4" key="1">
    <citation type="submission" date="2020-08" db="EMBL/GenBank/DDBJ databases">
        <title>Genomic Encyclopedia of Type Strains, Phase III (KMG-III): the genomes of soil and plant-associated and newly described type strains.</title>
        <authorList>
            <person name="Whitman W."/>
        </authorList>
    </citation>
    <scope>NUCLEOTIDE SEQUENCE [LARGE SCALE GENOMIC DNA]</scope>
    <source>
        <strain evidence="3 4">CECT 8840</strain>
    </source>
</reference>
<evidence type="ECO:0000313" key="3">
    <source>
        <dbReference type="EMBL" id="MBB4913261.1"/>
    </source>
</evidence>
<dbReference type="Pfam" id="PF01337">
    <property type="entry name" value="Barstar"/>
    <property type="match status" value="1"/>
</dbReference>
<comment type="similarity">
    <text evidence="1">Belongs to the barstar family.</text>
</comment>
<evidence type="ECO:0000313" key="4">
    <source>
        <dbReference type="Proteomes" id="UP000552644"/>
    </source>
</evidence>
<organism evidence="3 4">
    <name type="scientific">Streptosporangium saharense</name>
    <dbReference type="NCBI Taxonomy" id="1706840"/>
    <lineage>
        <taxon>Bacteria</taxon>
        <taxon>Bacillati</taxon>
        <taxon>Actinomycetota</taxon>
        <taxon>Actinomycetes</taxon>
        <taxon>Streptosporangiales</taxon>
        <taxon>Streptosporangiaceae</taxon>
        <taxon>Streptosporangium</taxon>
    </lineage>
</organism>